<dbReference type="STRING" id="1121015.GCA_000420545_00872"/>
<evidence type="ECO:0000313" key="4">
    <source>
        <dbReference type="EMBL" id="KFN43658.1"/>
    </source>
</evidence>
<dbReference type="PATRIC" id="fig|1121015.4.peg.1547"/>
<evidence type="ECO:0000259" key="3">
    <source>
        <dbReference type="PROSITE" id="PS51468"/>
    </source>
</evidence>
<dbReference type="PANTHER" id="PTHR45737">
    <property type="entry name" value="VON WILLEBRAND FACTOR A DOMAIN-CONTAINING PROTEIN 5A"/>
    <property type="match status" value="1"/>
</dbReference>
<dbReference type="PROSITE" id="PS51468">
    <property type="entry name" value="VIT"/>
    <property type="match status" value="1"/>
</dbReference>
<dbReference type="InterPro" id="IPR019220">
    <property type="entry name" value="DUF2135"/>
</dbReference>
<feature type="signal peptide" evidence="2">
    <location>
        <begin position="1"/>
        <end position="24"/>
    </location>
</feature>
<dbReference type="PANTHER" id="PTHR45737:SF6">
    <property type="entry name" value="VON WILLEBRAND FACTOR A DOMAIN-CONTAINING PROTEIN 5A"/>
    <property type="match status" value="1"/>
</dbReference>
<dbReference type="Pfam" id="PF09906">
    <property type="entry name" value="DUF2135"/>
    <property type="match status" value="1"/>
</dbReference>
<evidence type="ECO:0000313" key="5">
    <source>
        <dbReference type="Proteomes" id="UP000029385"/>
    </source>
</evidence>
<dbReference type="RefSeq" id="WP_022968522.1">
    <property type="nucleotide sequence ID" value="NZ_ATVD01000001.1"/>
</dbReference>
<dbReference type="SUPFAM" id="SSF48452">
    <property type="entry name" value="TPR-like"/>
    <property type="match status" value="1"/>
</dbReference>
<dbReference type="Proteomes" id="UP000029385">
    <property type="component" value="Unassembled WGS sequence"/>
</dbReference>
<feature type="chain" id="PRO_5001870540" description="VIT domain-containing protein" evidence="2">
    <location>
        <begin position="25"/>
        <end position="983"/>
    </location>
</feature>
<dbReference type="InterPro" id="IPR011990">
    <property type="entry name" value="TPR-like_helical_dom_sf"/>
</dbReference>
<gene>
    <name evidence="4" type="ORF">N789_10300</name>
</gene>
<dbReference type="EMBL" id="AVCI01000005">
    <property type="protein sequence ID" value="KFN43658.1"/>
    <property type="molecule type" value="Genomic_DNA"/>
</dbReference>
<dbReference type="eggNOG" id="COG4676">
    <property type="taxonomic scope" value="Bacteria"/>
</dbReference>
<keyword evidence="2" id="KW-0732">Signal</keyword>
<dbReference type="InterPro" id="IPR013694">
    <property type="entry name" value="VIT"/>
</dbReference>
<dbReference type="Gene3D" id="2.60.120.380">
    <property type="match status" value="1"/>
</dbReference>
<proteinExistence type="predicted"/>
<sequence length="983" mass="107547">MLRHRLLALLAATFLVLGAMPADAANPPLIETLKGEKPIQLRSLHISSQVRGGLAQTTVRMVFFNPNARQLEGNLQFPLLDGQDVTGFALDINGKMRSAVPVDKAKGRQVFDEVERQRIDPALLERTQGNNFRLRIYPIAAQGTRTVELVYSESLARVGDDWSYRLPLAYGGGADDFALSLHLAGGAARPRANQSLGKLIFERDRSGWSAQVARHQFAATEGLQILLPATREAQTFTQTQDGDVFFVAEVPVEGARSARTLPRVVGLLWDSSGSGAGRQLAAELAELDIYFRALDHGEVRLTRLRDRAEPTTSFKIVNGDWSALRKALETTVYDGASALADWKPQSDVGEYLLVSDGLINYGTQAFPVLASGQRLYAINSSASADTGRLRALAERSGGRLVQVSAQSPGAAARSLLTEGPHLDSLRGTGVADLQFESAHPENGLVRIAGRLLAPNATVAVQLTSDGRRSTVMVPVSAEAPEHPMAARLWASYRLAALEADHELQRAQIRRLGQRFGIATRETSLIVLDRVEDYVRHDITPPAELQAEYARLRAEEEGTRKKNRDEHINDIADAYASKVAWWEKSFPKNAPPKPKPERRRESERSMSAPAPAMVSAPPSPAAEAARDSVAAAGDGAVSPVDMATSVESNTLLTEAQVARVPVGRNVTGMAAADPSGRANGEGLGMTLKKWTADAPYISRMQSARAEDLYAIYLDEKPAYTNSSAFYLDVADVLLDNKQRDLALRVLSNLAEMDLENRQVLRILGYRLVQAGAPELAIPVFEKVRWLAEDEPQSFRDLGLALAAAGRDQEAIGQLYEVVQRPWDNRFAEIELITLADLNAIVARSAKALDTSQMDPRLLKNLPLDLRVVLTWDADNSDMDLWVTDPNGEKCFYSNTLTYQGGRISDDFTGGYGPEEFSLRAAKPGKYKVEVNYFGDRQQVVAGATTLQVRLTTAFGTRAAKDQWVTLRLKDSSETVFVGEFEVKP</sequence>
<feature type="compositionally biased region" description="Basic and acidic residues" evidence="1">
    <location>
        <begin position="593"/>
        <end position="603"/>
    </location>
</feature>
<keyword evidence="5" id="KW-1185">Reference proteome</keyword>
<organism evidence="4 5">
    <name type="scientific">Arenimonas oryziterrae DSM 21050 = YC6267</name>
    <dbReference type="NCBI Taxonomy" id="1121015"/>
    <lineage>
        <taxon>Bacteria</taxon>
        <taxon>Pseudomonadati</taxon>
        <taxon>Pseudomonadota</taxon>
        <taxon>Gammaproteobacteria</taxon>
        <taxon>Lysobacterales</taxon>
        <taxon>Lysobacteraceae</taxon>
        <taxon>Arenimonas</taxon>
    </lineage>
</organism>
<dbReference type="Pfam" id="PF08487">
    <property type="entry name" value="VIT"/>
    <property type="match status" value="1"/>
</dbReference>
<protein>
    <recommendedName>
        <fullName evidence="3">VIT domain-containing protein</fullName>
    </recommendedName>
</protein>
<dbReference type="eggNOG" id="COG0457">
    <property type="taxonomic scope" value="Bacteria"/>
</dbReference>
<accession>A0A091ATY3</accession>
<feature type="compositionally biased region" description="Low complexity" evidence="1">
    <location>
        <begin position="604"/>
        <end position="629"/>
    </location>
</feature>
<evidence type="ECO:0000256" key="1">
    <source>
        <dbReference type="SAM" id="MobiDB-lite"/>
    </source>
</evidence>
<comment type="caution">
    <text evidence="4">The sequence shown here is derived from an EMBL/GenBank/DDBJ whole genome shotgun (WGS) entry which is preliminary data.</text>
</comment>
<evidence type="ECO:0000256" key="2">
    <source>
        <dbReference type="SAM" id="SignalP"/>
    </source>
</evidence>
<reference evidence="4 5" key="1">
    <citation type="submission" date="2013-09" db="EMBL/GenBank/DDBJ databases">
        <title>Genome sequencing of Arenimonas oryziterrae.</title>
        <authorList>
            <person name="Chen F."/>
            <person name="Wang G."/>
        </authorList>
    </citation>
    <scope>NUCLEOTIDE SEQUENCE [LARGE SCALE GENOMIC DNA]</scope>
    <source>
        <strain evidence="4 5">YC6267</strain>
    </source>
</reference>
<dbReference type="OrthoDB" id="266279at2"/>
<dbReference type="AlphaFoldDB" id="A0A091ATY3"/>
<dbReference type="SMART" id="SM00609">
    <property type="entry name" value="VIT"/>
    <property type="match status" value="1"/>
</dbReference>
<feature type="domain" description="VIT" evidence="3">
    <location>
        <begin position="25"/>
        <end position="153"/>
    </location>
</feature>
<name>A0A091ATY3_9GAMM</name>
<dbReference type="Gene3D" id="1.25.40.10">
    <property type="entry name" value="Tetratricopeptide repeat domain"/>
    <property type="match status" value="1"/>
</dbReference>
<feature type="region of interest" description="Disordered" evidence="1">
    <location>
        <begin position="584"/>
        <end position="629"/>
    </location>
</feature>